<feature type="region of interest" description="Disordered" evidence="1">
    <location>
        <begin position="145"/>
        <end position="172"/>
    </location>
</feature>
<protein>
    <recommendedName>
        <fullName evidence="2">Heterokaryon incompatibility domain-containing protein</fullName>
    </recommendedName>
</protein>
<evidence type="ECO:0000259" key="2">
    <source>
        <dbReference type="Pfam" id="PF06985"/>
    </source>
</evidence>
<name>A0A9P4T3T2_CURKU</name>
<feature type="compositionally biased region" description="Basic and acidic residues" evidence="1">
    <location>
        <begin position="92"/>
        <end position="102"/>
    </location>
</feature>
<proteinExistence type="predicted"/>
<evidence type="ECO:0000313" key="4">
    <source>
        <dbReference type="Proteomes" id="UP000801428"/>
    </source>
</evidence>
<dbReference type="EMBL" id="SWKU01000044">
    <property type="protein sequence ID" value="KAF2994047.1"/>
    <property type="molecule type" value="Genomic_DNA"/>
</dbReference>
<feature type="region of interest" description="Disordered" evidence="1">
    <location>
        <begin position="1"/>
        <end position="127"/>
    </location>
</feature>
<dbReference type="InterPro" id="IPR010730">
    <property type="entry name" value="HET"/>
</dbReference>
<feature type="compositionally biased region" description="Polar residues" evidence="1">
    <location>
        <begin position="74"/>
        <end position="85"/>
    </location>
</feature>
<evidence type="ECO:0000256" key="1">
    <source>
        <dbReference type="SAM" id="MobiDB-lite"/>
    </source>
</evidence>
<feature type="compositionally biased region" description="Basic and acidic residues" evidence="1">
    <location>
        <begin position="44"/>
        <end position="53"/>
    </location>
</feature>
<keyword evidence="4" id="KW-1185">Reference proteome</keyword>
<feature type="domain" description="Heterokaryon incompatibility" evidence="2">
    <location>
        <begin position="212"/>
        <end position="366"/>
    </location>
</feature>
<dbReference type="OrthoDB" id="3548654at2759"/>
<comment type="caution">
    <text evidence="3">The sequence shown here is derived from an EMBL/GenBank/DDBJ whole genome shotgun (WGS) entry which is preliminary data.</text>
</comment>
<gene>
    <name evidence="3" type="ORF">E8E13_001037</name>
</gene>
<reference evidence="3" key="1">
    <citation type="submission" date="2019-04" db="EMBL/GenBank/DDBJ databases">
        <title>Sequencing of skin fungus with MAO and IRED activity.</title>
        <authorList>
            <person name="Marsaioli A.J."/>
            <person name="Bonatto J.M.C."/>
            <person name="Reis Junior O."/>
        </authorList>
    </citation>
    <scope>NUCLEOTIDE SEQUENCE</scope>
    <source>
        <strain evidence="3">30M1</strain>
    </source>
</reference>
<dbReference type="AlphaFoldDB" id="A0A9P4T3T2"/>
<organism evidence="3 4">
    <name type="scientific">Curvularia kusanoi</name>
    <name type="common">Cochliobolus kusanoi</name>
    <dbReference type="NCBI Taxonomy" id="90978"/>
    <lineage>
        <taxon>Eukaryota</taxon>
        <taxon>Fungi</taxon>
        <taxon>Dikarya</taxon>
        <taxon>Ascomycota</taxon>
        <taxon>Pezizomycotina</taxon>
        <taxon>Dothideomycetes</taxon>
        <taxon>Pleosporomycetidae</taxon>
        <taxon>Pleosporales</taxon>
        <taxon>Pleosporineae</taxon>
        <taxon>Pleosporaceae</taxon>
        <taxon>Curvularia</taxon>
    </lineage>
</organism>
<dbReference type="Proteomes" id="UP000801428">
    <property type="component" value="Unassembled WGS sequence"/>
</dbReference>
<feature type="compositionally biased region" description="Polar residues" evidence="1">
    <location>
        <begin position="28"/>
        <end position="39"/>
    </location>
</feature>
<evidence type="ECO:0000313" key="3">
    <source>
        <dbReference type="EMBL" id="KAF2994047.1"/>
    </source>
</evidence>
<dbReference type="PANTHER" id="PTHR24148:SF73">
    <property type="entry name" value="HET DOMAIN PROTEIN (AFU_ORTHOLOGUE AFUA_8G01020)"/>
    <property type="match status" value="1"/>
</dbReference>
<dbReference type="Pfam" id="PF06985">
    <property type="entry name" value="HET"/>
    <property type="match status" value="1"/>
</dbReference>
<sequence length="776" mass="87516">MPEKESHGQRHHQGQHLPANAEAHQRQPHQQPESSQGRSTPLPRDNHSKDKASVHNHSSNKAAGNIDRERGNAGANSTVSKAHQQPSPPRITVDEPKVDSNHKRPSSAPVSGPILRDGATGMAGGNRQHASTLLAVKGDAPDVKLGHARRASDPSGSDLPPSRSSHHAVNSGRHVYDTLGRRQFRLVKVLSASTPNLRCEIVTTSLDHPPPYTAISYAWGDPDEKTIIELEQNIISGNNIATRQIVSVSVTVSLYGALSALRQRTEDVYVWADLLSINQQNKDELSAQVREMSYIYRKAAKVAIWLGPEYSDSKKAICLIKDLADLAKSQGSVPSMIRNDDKRKDFPALVSLFERPYWSRLWIVQEVFLPDPSKITVYCGESKIPWNACTAASRALTKDKKHIEERYPANQDHSRDLRTSLQRFSFAQVLAHHGPASLFDSTLRGSNNQSLLTVMRVCRDKLAANPLDKVYGVRGLLSEDIQKKFSVDYKVSVKKLYIDVVEHILRTTQRVDILRESLHLPPHFGSATLPSWCPDWSYIPAIRSLQSRANFRASGSRENAIWKWQDSHQRRKLVIQAVHLDYIKVRGTTVGTWTTLADNLMAFLNWRALMLDTIKPKYSDRYQYLKMFSMALCLDQVLPAYRDRWPDVCHHVFASLLRQRLPGLLLDPELKRYADATGILPPEQRRQFLQDNFGTCMMGRAFCMTYRQDICMGSGFMCVNDLIVVPLGCDTPIILRQEGVDEYRYIGDIYVSGYMHGEAMKQLDDGQRYQRGFVLH</sequence>
<dbReference type="PANTHER" id="PTHR24148">
    <property type="entry name" value="ANKYRIN REPEAT DOMAIN-CONTAINING PROTEIN 39 HOMOLOG-RELATED"/>
    <property type="match status" value="1"/>
</dbReference>
<dbReference type="InterPro" id="IPR052895">
    <property type="entry name" value="HetReg/Transcr_Mod"/>
</dbReference>
<accession>A0A9P4T3T2</accession>